<evidence type="ECO:0000313" key="2">
    <source>
        <dbReference type="EMBL" id="PYY26174.1"/>
    </source>
</evidence>
<protein>
    <submittedName>
        <fullName evidence="2">Oxidoreductase domain protein</fullName>
        <ecNumber evidence="2">1.1.1.18</ecNumber>
    </submittedName>
</protein>
<comment type="caution">
    <text evidence="2">The sequence shown here is derived from an EMBL/GenBank/DDBJ whole genome shotgun (WGS) entry which is preliminary data.</text>
</comment>
<accession>A0A2W0C306</accession>
<dbReference type="Proteomes" id="UP000247459">
    <property type="component" value="Unassembled WGS sequence"/>
</dbReference>
<dbReference type="PANTHER" id="PTHR43377">
    <property type="entry name" value="BILIVERDIN REDUCTASE A"/>
    <property type="match status" value="1"/>
</dbReference>
<reference evidence="2 3" key="1">
    <citation type="submission" date="2018-01" db="EMBL/GenBank/DDBJ databases">
        <title>Genome sequence of the PGP bacterium Paenibacillus illinoisensis E3.</title>
        <authorList>
            <person name="Rolli E."/>
            <person name="Marasco R."/>
            <person name="Bessem C."/>
            <person name="Michoud G."/>
            <person name="Gaiarsa S."/>
            <person name="Borin S."/>
            <person name="Daffonchio D."/>
        </authorList>
    </citation>
    <scope>NUCLEOTIDE SEQUENCE [LARGE SCALE GENOMIC DNA]</scope>
    <source>
        <strain evidence="2 3">E3</strain>
    </source>
</reference>
<dbReference type="InterPro" id="IPR036291">
    <property type="entry name" value="NAD(P)-bd_dom_sf"/>
</dbReference>
<proteinExistence type="predicted"/>
<dbReference type="GO" id="GO:0000166">
    <property type="term" value="F:nucleotide binding"/>
    <property type="evidence" value="ECO:0007669"/>
    <property type="project" value="InterPro"/>
</dbReference>
<gene>
    <name evidence="2" type="ORF">PIL02S_05564</name>
</gene>
<dbReference type="Gene3D" id="3.30.360.10">
    <property type="entry name" value="Dihydrodipicolinate Reductase, domain 2"/>
    <property type="match status" value="1"/>
</dbReference>
<dbReference type="Pfam" id="PF01408">
    <property type="entry name" value="GFO_IDH_MocA"/>
    <property type="match status" value="1"/>
</dbReference>
<dbReference type="Gene3D" id="3.40.50.720">
    <property type="entry name" value="NAD(P)-binding Rossmann-like Domain"/>
    <property type="match status" value="1"/>
</dbReference>
<dbReference type="PANTHER" id="PTHR43377:SF1">
    <property type="entry name" value="BILIVERDIN REDUCTASE A"/>
    <property type="match status" value="1"/>
</dbReference>
<dbReference type="EMBL" id="PRLG01000029">
    <property type="protein sequence ID" value="PYY26174.1"/>
    <property type="molecule type" value="Genomic_DNA"/>
</dbReference>
<keyword evidence="2" id="KW-0560">Oxidoreductase</keyword>
<feature type="domain" description="Gfo/Idh/MocA-like oxidoreductase N-terminal" evidence="1">
    <location>
        <begin position="5"/>
        <end position="117"/>
    </location>
</feature>
<name>A0A2W0C306_9BACL</name>
<dbReference type="AlphaFoldDB" id="A0A2W0C306"/>
<dbReference type="InterPro" id="IPR051450">
    <property type="entry name" value="Gfo/Idh/MocA_Oxidoreductases"/>
</dbReference>
<dbReference type="EC" id="1.1.1.18" evidence="2"/>
<evidence type="ECO:0000259" key="1">
    <source>
        <dbReference type="Pfam" id="PF01408"/>
    </source>
</evidence>
<sequence>MSKPIRFGIIGFGWRAEAYLRIAKQLPHAFKISGVAVRNPSKYVEAAKRWGVTLYESFYEMARHCDFLLVAVSKTSVPAVLEELVTIQVPLLVETPPAFDEESLRTMSSFAEKNGQIQIAEQYPLLPHQLARMSLIQSGKLGQVQHVQASVAHGYHGISLIRNWLSLTDISCEIVGRRFELPILEVPYRGRQVQDRIENEVQEIAMLSFHNGKSAVLDFTRSQYFSPLRQNRVLIRGSHGEIRDNEVTISLGTDAYDTYSIHRIQSGMEGSLGPLSLRELRAGQECLYRNPFSSAPFSDEELAMVEILTRMSAFVRENISFYPLTEALKDVRLSLAIEKAISTQESVSI</sequence>
<dbReference type="RefSeq" id="WP_181429952.1">
    <property type="nucleotide sequence ID" value="NZ_PRLG01000029.1"/>
</dbReference>
<organism evidence="2 3">
    <name type="scientific">Paenibacillus illinoisensis</name>
    <dbReference type="NCBI Taxonomy" id="59845"/>
    <lineage>
        <taxon>Bacteria</taxon>
        <taxon>Bacillati</taxon>
        <taxon>Bacillota</taxon>
        <taxon>Bacilli</taxon>
        <taxon>Bacillales</taxon>
        <taxon>Paenibacillaceae</taxon>
        <taxon>Paenibacillus</taxon>
    </lineage>
</organism>
<evidence type="ECO:0000313" key="3">
    <source>
        <dbReference type="Proteomes" id="UP000247459"/>
    </source>
</evidence>
<dbReference type="GO" id="GO:0050112">
    <property type="term" value="F:inositol 2-dehydrogenase (NAD+) activity"/>
    <property type="evidence" value="ECO:0007669"/>
    <property type="project" value="UniProtKB-EC"/>
</dbReference>
<dbReference type="SUPFAM" id="SSF55347">
    <property type="entry name" value="Glyceraldehyde-3-phosphate dehydrogenase-like, C-terminal domain"/>
    <property type="match status" value="1"/>
</dbReference>
<dbReference type="SUPFAM" id="SSF51735">
    <property type="entry name" value="NAD(P)-binding Rossmann-fold domains"/>
    <property type="match status" value="1"/>
</dbReference>
<dbReference type="InterPro" id="IPR000683">
    <property type="entry name" value="Gfo/Idh/MocA-like_OxRdtase_N"/>
</dbReference>